<keyword evidence="6" id="KW-1185">Reference proteome</keyword>
<gene>
    <name evidence="5" type="ORF">MCOR_33880</name>
</gene>
<dbReference type="Proteomes" id="UP000507470">
    <property type="component" value="Unassembled WGS sequence"/>
</dbReference>
<dbReference type="AlphaFoldDB" id="A0A6J8CUY0"/>
<dbReference type="SUPFAM" id="SSF57667">
    <property type="entry name" value="beta-beta-alpha zinc fingers"/>
    <property type="match status" value="1"/>
</dbReference>
<evidence type="ECO:0000256" key="2">
    <source>
        <dbReference type="SAM" id="MobiDB-lite"/>
    </source>
</evidence>
<feature type="chain" id="PRO_5026919775" description="C2H2-type domain-containing protein" evidence="3">
    <location>
        <begin position="20"/>
        <end position="277"/>
    </location>
</feature>
<dbReference type="InterPro" id="IPR036236">
    <property type="entry name" value="Znf_C2H2_sf"/>
</dbReference>
<dbReference type="PROSITE" id="PS50157">
    <property type="entry name" value="ZINC_FINGER_C2H2_2"/>
    <property type="match status" value="1"/>
</dbReference>
<evidence type="ECO:0000313" key="6">
    <source>
        <dbReference type="Proteomes" id="UP000507470"/>
    </source>
</evidence>
<keyword evidence="1" id="KW-0479">Metal-binding</keyword>
<evidence type="ECO:0000256" key="3">
    <source>
        <dbReference type="SAM" id="SignalP"/>
    </source>
</evidence>
<evidence type="ECO:0000259" key="4">
    <source>
        <dbReference type="PROSITE" id="PS50157"/>
    </source>
</evidence>
<dbReference type="InterPro" id="IPR013087">
    <property type="entry name" value="Znf_C2H2_type"/>
</dbReference>
<dbReference type="EMBL" id="CACVKT020006043">
    <property type="protein sequence ID" value="CAC5399635.1"/>
    <property type="molecule type" value="Genomic_DNA"/>
</dbReference>
<reference evidence="5 6" key="1">
    <citation type="submission" date="2020-06" db="EMBL/GenBank/DDBJ databases">
        <authorList>
            <person name="Li R."/>
            <person name="Bekaert M."/>
        </authorList>
    </citation>
    <scope>NUCLEOTIDE SEQUENCE [LARGE SCALE GENOMIC DNA]</scope>
    <source>
        <strain evidence="6">wild</strain>
    </source>
</reference>
<feature type="compositionally biased region" description="Basic and acidic residues" evidence="2">
    <location>
        <begin position="98"/>
        <end position="107"/>
    </location>
</feature>
<sequence>MKKINIAVCCAIIIGKVFAPDVREIEIPCGSSNSLMRNINGDVDSDCDDDDLFVCGKCRRFFTTNESLVTHKQKSIRCMQRKSKSEKNTTDTSAISSEQKRNMTPDEQKEKRLMLMIRMEQTRGKMEPVWKHHVKRVQRTCTGNLDVDEDVIVEYIEDGSLVFWTKTNASTIKNKTKFAESMDKFMVNLFQKCSIDTKDETQFSLSVNVVESPEDDDDEDENDVFICGRCETTFKSFSSFTSHKRNFNLSCKKKRMDQQHKDVSTFILVLTYYDMEI</sequence>
<accession>A0A6J8CUY0</accession>
<proteinExistence type="predicted"/>
<keyword evidence="1" id="KW-0863">Zinc-finger</keyword>
<feature type="signal peptide" evidence="3">
    <location>
        <begin position="1"/>
        <end position="19"/>
    </location>
</feature>
<feature type="domain" description="C2H2-type" evidence="4">
    <location>
        <begin position="53"/>
        <end position="82"/>
    </location>
</feature>
<keyword evidence="3" id="KW-0732">Signal</keyword>
<protein>
    <recommendedName>
        <fullName evidence="4">C2H2-type domain-containing protein</fullName>
    </recommendedName>
</protein>
<evidence type="ECO:0000256" key="1">
    <source>
        <dbReference type="PROSITE-ProRule" id="PRU00042"/>
    </source>
</evidence>
<keyword evidence="1" id="KW-0862">Zinc</keyword>
<dbReference type="GO" id="GO:0008270">
    <property type="term" value="F:zinc ion binding"/>
    <property type="evidence" value="ECO:0007669"/>
    <property type="project" value="UniProtKB-KW"/>
</dbReference>
<feature type="region of interest" description="Disordered" evidence="2">
    <location>
        <begin position="79"/>
        <end position="107"/>
    </location>
</feature>
<name>A0A6J8CUY0_MYTCO</name>
<evidence type="ECO:0000313" key="5">
    <source>
        <dbReference type="EMBL" id="CAC5399635.1"/>
    </source>
</evidence>
<organism evidence="5 6">
    <name type="scientific">Mytilus coruscus</name>
    <name type="common">Sea mussel</name>
    <dbReference type="NCBI Taxonomy" id="42192"/>
    <lineage>
        <taxon>Eukaryota</taxon>
        <taxon>Metazoa</taxon>
        <taxon>Spiralia</taxon>
        <taxon>Lophotrochozoa</taxon>
        <taxon>Mollusca</taxon>
        <taxon>Bivalvia</taxon>
        <taxon>Autobranchia</taxon>
        <taxon>Pteriomorphia</taxon>
        <taxon>Mytilida</taxon>
        <taxon>Mytiloidea</taxon>
        <taxon>Mytilidae</taxon>
        <taxon>Mytilinae</taxon>
        <taxon>Mytilus</taxon>
    </lineage>
</organism>